<dbReference type="OrthoDB" id="9798161at2"/>
<dbReference type="RefSeq" id="WP_071389916.1">
    <property type="nucleotide sequence ID" value="NZ_MLQS01000017.1"/>
</dbReference>
<organism evidence="2 4">
    <name type="scientific">Anaerobacillus alkalidiazotrophicus</name>
    <dbReference type="NCBI Taxonomy" id="472963"/>
    <lineage>
        <taxon>Bacteria</taxon>
        <taxon>Bacillati</taxon>
        <taxon>Bacillota</taxon>
        <taxon>Bacilli</taxon>
        <taxon>Bacillales</taxon>
        <taxon>Bacillaceae</taxon>
        <taxon>Anaerobacillus</taxon>
    </lineage>
</organism>
<dbReference type="SUPFAM" id="SSF143422">
    <property type="entry name" value="Transposase IS200-like"/>
    <property type="match status" value="1"/>
</dbReference>
<reference evidence="2 4" key="1">
    <citation type="submission" date="2016-10" db="EMBL/GenBank/DDBJ databases">
        <title>Draft genome sequences of four alkaliphilic bacteria belonging to the Anaerobacillus genus.</title>
        <authorList>
            <person name="Bassil N.M."/>
            <person name="Lloyd J.R."/>
        </authorList>
    </citation>
    <scope>NUCLEOTIDE SEQUENCE [LARGE SCALE GENOMIC DNA]</scope>
    <source>
        <strain evidence="2 4">DSM 22531</strain>
    </source>
</reference>
<keyword evidence="4" id="KW-1185">Reference proteome</keyword>
<dbReference type="Pfam" id="PF01797">
    <property type="entry name" value="Y1_Tnp"/>
    <property type="match status" value="1"/>
</dbReference>
<protein>
    <submittedName>
        <fullName evidence="2">IS200/IS605 family transposase</fullName>
    </submittedName>
</protein>
<dbReference type="InterPro" id="IPR002686">
    <property type="entry name" value="Transposase_17"/>
</dbReference>
<dbReference type="SMART" id="SM01321">
    <property type="entry name" value="Y1_Tnp"/>
    <property type="match status" value="1"/>
</dbReference>
<dbReference type="Gene3D" id="3.30.70.1290">
    <property type="entry name" value="Transposase IS200-like"/>
    <property type="match status" value="1"/>
</dbReference>
<accession>A0A1S2M3W6</accession>
<dbReference type="PANTHER" id="PTHR33360:SF2">
    <property type="entry name" value="TRANSPOSASE FOR INSERTION SEQUENCE ELEMENT IS200"/>
    <property type="match status" value="1"/>
</dbReference>
<dbReference type="EMBL" id="MLQS01000017">
    <property type="protein sequence ID" value="OIJ19784.1"/>
    <property type="molecule type" value="Genomic_DNA"/>
</dbReference>
<dbReference type="GO" id="GO:0003677">
    <property type="term" value="F:DNA binding"/>
    <property type="evidence" value="ECO:0007669"/>
    <property type="project" value="InterPro"/>
</dbReference>
<name>A0A1S2M3W6_9BACI</name>
<dbReference type="PANTHER" id="PTHR33360">
    <property type="entry name" value="TRANSPOSASE FOR INSERTION SEQUENCE ELEMENT IS200"/>
    <property type="match status" value="1"/>
</dbReference>
<dbReference type="NCBIfam" id="NF033573">
    <property type="entry name" value="transpos_IS200"/>
    <property type="match status" value="1"/>
</dbReference>
<dbReference type="GO" id="GO:0006313">
    <property type="term" value="P:DNA transposition"/>
    <property type="evidence" value="ECO:0007669"/>
    <property type="project" value="InterPro"/>
</dbReference>
<dbReference type="Proteomes" id="UP000180057">
    <property type="component" value="Unassembled WGS sequence"/>
</dbReference>
<proteinExistence type="predicted"/>
<evidence type="ECO:0000313" key="2">
    <source>
        <dbReference type="EMBL" id="OIJ18305.1"/>
    </source>
</evidence>
<feature type="domain" description="Transposase IS200-like" evidence="1">
    <location>
        <begin position="20"/>
        <end position="132"/>
    </location>
</feature>
<gene>
    <name evidence="3" type="ORF">BKP45_12050</name>
    <name evidence="2" type="ORF">BKP45_17765</name>
</gene>
<evidence type="ECO:0000313" key="3">
    <source>
        <dbReference type="EMBL" id="OIJ19784.1"/>
    </source>
</evidence>
<dbReference type="InterPro" id="IPR036515">
    <property type="entry name" value="Transposase_17_sf"/>
</dbReference>
<sequence>MILYAYFFGISTFEKNSHAVFDIKFHVIWMTKYRYKELHGANVVRTQELISQRCKAREITILQGSVGKVYIHLLLSHPPSLSPSKIMQYLKGRSSRLHQEQFPELKKKNWGQHLWARGYFCATVGTVDEETI</sequence>
<dbReference type="AlphaFoldDB" id="A0A1S2M3W6"/>
<dbReference type="GO" id="GO:0004803">
    <property type="term" value="F:transposase activity"/>
    <property type="evidence" value="ECO:0007669"/>
    <property type="project" value="InterPro"/>
</dbReference>
<dbReference type="EMBL" id="MLQS01000030">
    <property type="protein sequence ID" value="OIJ18305.1"/>
    <property type="molecule type" value="Genomic_DNA"/>
</dbReference>
<comment type="caution">
    <text evidence="2">The sequence shown here is derived from an EMBL/GenBank/DDBJ whole genome shotgun (WGS) entry which is preliminary data.</text>
</comment>
<evidence type="ECO:0000259" key="1">
    <source>
        <dbReference type="SMART" id="SM01321"/>
    </source>
</evidence>
<evidence type="ECO:0000313" key="4">
    <source>
        <dbReference type="Proteomes" id="UP000180057"/>
    </source>
</evidence>